<dbReference type="Proteomes" id="UP001055955">
    <property type="component" value="Chromosome"/>
</dbReference>
<evidence type="ECO:0000256" key="2">
    <source>
        <dbReference type="ARBA" id="ARBA00004052"/>
    </source>
</evidence>
<keyword evidence="7" id="KW-0450">Lipoyl</keyword>
<dbReference type="EMBL" id="CP092900">
    <property type="protein sequence ID" value="UTC24882.1"/>
    <property type="molecule type" value="Genomic_DNA"/>
</dbReference>
<dbReference type="Gene3D" id="2.40.50.100">
    <property type="match status" value="1"/>
</dbReference>
<keyword evidence="8 13" id="KW-0012">Acyltransferase</keyword>
<feature type="region of interest" description="Disordered" evidence="11">
    <location>
        <begin position="86"/>
        <end position="156"/>
    </location>
</feature>
<feature type="compositionally biased region" description="Basic and acidic residues" evidence="11">
    <location>
        <begin position="112"/>
        <end position="137"/>
    </location>
</feature>
<comment type="pathway">
    <text evidence="3">Amino-acid degradation; L-lysine degradation via saccharopine pathway; glutaryl-CoA from L-lysine: step 6/6.</text>
</comment>
<dbReference type="PANTHER" id="PTHR43416">
    <property type="entry name" value="DIHYDROLIPOYLLYSINE-RESIDUE SUCCINYLTRANSFERASE COMPONENT OF 2-OXOGLUTARATE DEHYDROGENASE COMPLEX, MITOCHONDRIAL-RELATED"/>
    <property type="match status" value="1"/>
</dbReference>
<dbReference type="CDD" id="cd06849">
    <property type="entry name" value="lipoyl_domain"/>
    <property type="match status" value="1"/>
</dbReference>
<dbReference type="RefSeq" id="WP_258568671.1">
    <property type="nucleotide sequence ID" value="NZ_CP092900.1"/>
</dbReference>
<dbReference type="NCBIfam" id="NF004309">
    <property type="entry name" value="PRK05704.1"/>
    <property type="match status" value="1"/>
</dbReference>
<comment type="cofactor">
    <cofactor evidence="1">
        <name>(R)-lipoate</name>
        <dbReference type="ChEBI" id="CHEBI:83088"/>
    </cofactor>
</comment>
<dbReference type="InterPro" id="IPR011053">
    <property type="entry name" value="Single_hybrid_motif"/>
</dbReference>
<dbReference type="InterPro" id="IPR000089">
    <property type="entry name" value="Biotin_lipoyl"/>
</dbReference>
<evidence type="ECO:0000256" key="4">
    <source>
        <dbReference type="ARBA" id="ARBA00007317"/>
    </source>
</evidence>
<dbReference type="Pfam" id="PF00198">
    <property type="entry name" value="2-oxoacid_dh"/>
    <property type="match status" value="1"/>
</dbReference>
<dbReference type="InterPro" id="IPR050537">
    <property type="entry name" value="2-oxoacid_dehydrogenase"/>
</dbReference>
<evidence type="ECO:0000256" key="8">
    <source>
        <dbReference type="ARBA" id="ARBA00023315"/>
    </source>
</evidence>
<reference evidence="13 14" key="1">
    <citation type="journal article" date="2022" name="Nat. Microbiol.">
        <title>The microbiome of a bacterivorous marine choanoflagellate contains a resource-demanding obligate bacterial associate.</title>
        <authorList>
            <person name="Needham D.M."/>
            <person name="Poirier C."/>
            <person name="Bachy C."/>
            <person name="George E.E."/>
            <person name="Wilken S."/>
            <person name="Yung C.C.M."/>
            <person name="Limardo A.J."/>
            <person name="Morando M."/>
            <person name="Sudek L."/>
            <person name="Malmstrom R.R."/>
            <person name="Keeling P.J."/>
            <person name="Santoro A.E."/>
            <person name="Worden A.Z."/>
        </authorList>
    </citation>
    <scope>NUCLEOTIDE SEQUENCE [LARGE SCALE GENOMIC DNA]</scope>
    <source>
        <strain evidence="13 14">Comchoano-1</strain>
    </source>
</reference>
<dbReference type="EC" id="2.3.1.61" evidence="10"/>
<comment type="catalytic activity">
    <reaction evidence="9">
        <text>N(6)-[(R)-dihydrolipoyl]-L-lysyl-[protein] + succinyl-CoA = N(6)-[(R)-S(8)-succinyldihydrolipoyl]-L-lysyl-[protein] + CoA</text>
        <dbReference type="Rhea" id="RHEA:15213"/>
        <dbReference type="Rhea" id="RHEA-COMP:10475"/>
        <dbReference type="Rhea" id="RHEA-COMP:20092"/>
        <dbReference type="ChEBI" id="CHEBI:57287"/>
        <dbReference type="ChEBI" id="CHEBI:57292"/>
        <dbReference type="ChEBI" id="CHEBI:83100"/>
        <dbReference type="ChEBI" id="CHEBI:83120"/>
        <dbReference type="EC" id="2.3.1.61"/>
    </reaction>
</comment>
<dbReference type="Gene3D" id="3.30.559.10">
    <property type="entry name" value="Chloramphenicol acetyltransferase-like domain"/>
    <property type="match status" value="1"/>
</dbReference>
<keyword evidence="6 13" id="KW-0808">Transferase</keyword>
<dbReference type="SUPFAM" id="SSF52777">
    <property type="entry name" value="CoA-dependent acyltransferases"/>
    <property type="match status" value="1"/>
</dbReference>
<keyword evidence="5" id="KW-0816">Tricarboxylic acid cycle</keyword>
<feature type="domain" description="Lipoyl-binding" evidence="12">
    <location>
        <begin position="2"/>
        <end position="77"/>
    </location>
</feature>
<dbReference type="InterPro" id="IPR006255">
    <property type="entry name" value="SucB"/>
</dbReference>
<evidence type="ECO:0000256" key="6">
    <source>
        <dbReference type="ARBA" id="ARBA00022679"/>
    </source>
</evidence>
<comment type="function">
    <text evidence="2">E2 component of the 2-oxoglutarate dehydrogenase (OGDH) complex which catalyzes the second step in the conversion of 2-oxoglutarate to succinyl-CoA and CO(2).</text>
</comment>
<dbReference type="GO" id="GO:0004149">
    <property type="term" value="F:dihydrolipoyllysine-residue succinyltransferase activity"/>
    <property type="evidence" value="ECO:0007669"/>
    <property type="project" value="UniProtKB-EC"/>
</dbReference>
<name>A0ABY5DML9_9GAMM</name>
<dbReference type="NCBIfam" id="TIGR01347">
    <property type="entry name" value="sucB"/>
    <property type="match status" value="1"/>
</dbReference>
<comment type="similarity">
    <text evidence="4">Belongs to the 2-oxoacid dehydrogenase family.</text>
</comment>
<dbReference type="InterPro" id="IPR001078">
    <property type="entry name" value="2-oxoacid_DH_actylTfrase"/>
</dbReference>
<dbReference type="PROSITE" id="PS50968">
    <property type="entry name" value="BIOTINYL_LIPOYL"/>
    <property type="match status" value="1"/>
</dbReference>
<evidence type="ECO:0000256" key="9">
    <source>
        <dbReference type="ARBA" id="ARBA00052761"/>
    </source>
</evidence>
<evidence type="ECO:0000256" key="7">
    <source>
        <dbReference type="ARBA" id="ARBA00022823"/>
    </source>
</evidence>
<accession>A0ABY5DML9</accession>
<evidence type="ECO:0000313" key="13">
    <source>
        <dbReference type="EMBL" id="UTC24882.1"/>
    </source>
</evidence>
<dbReference type="Pfam" id="PF00364">
    <property type="entry name" value="Biotin_lipoyl"/>
    <property type="match status" value="1"/>
</dbReference>
<gene>
    <name evidence="13" type="primary">odhB</name>
    <name evidence="13" type="ORF">MMH89_01790</name>
</gene>
<evidence type="ECO:0000256" key="3">
    <source>
        <dbReference type="ARBA" id="ARBA00005145"/>
    </source>
</evidence>
<evidence type="ECO:0000256" key="11">
    <source>
        <dbReference type="SAM" id="MobiDB-lite"/>
    </source>
</evidence>
<dbReference type="InterPro" id="IPR023213">
    <property type="entry name" value="CAT-like_dom_sf"/>
</dbReference>
<keyword evidence="14" id="KW-1185">Reference proteome</keyword>
<evidence type="ECO:0000259" key="12">
    <source>
        <dbReference type="PROSITE" id="PS50968"/>
    </source>
</evidence>
<evidence type="ECO:0000256" key="5">
    <source>
        <dbReference type="ARBA" id="ARBA00022532"/>
    </source>
</evidence>
<dbReference type="PANTHER" id="PTHR43416:SF5">
    <property type="entry name" value="DIHYDROLIPOYLLYSINE-RESIDUE SUCCINYLTRANSFERASE COMPONENT OF 2-OXOGLUTARATE DEHYDROGENASE COMPLEX, MITOCHONDRIAL"/>
    <property type="match status" value="1"/>
</dbReference>
<organism evidence="13 14">
    <name type="scientific">Candidatus Comchoanobacter bicostacola</name>
    <dbReference type="NCBI Taxonomy" id="2919598"/>
    <lineage>
        <taxon>Bacteria</taxon>
        <taxon>Pseudomonadati</taxon>
        <taxon>Pseudomonadota</taxon>
        <taxon>Gammaproteobacteria</taxon>
        <taxon>Candidatus Comchoanobacterales</taxon>
        <taxon>Candidatus Comchoanobacteraceae</taxon>
        <taxon>Candidatus Comchoanobacter</taxon>
    </lineage>
</organism>
<evidence type="ECO:0000313" key="14">
    <source>
        <dbReference type="Proteomes" id="UP001055955"/>
    </source>
</evidence>
<proteinExistence type="inferred from homology"/>
<dbReference type="SUPFAM" id="SSF51230">
    <property type="entry name" value="Single hybrid motif"/>
    <property type="match status" value="1"/>
</dbReference>
<evidence type="ECO:0000256" key="10">
    <source>
        <dbReference type="NCBIfam" id="TIGR01347"/>
    </source>
</evidence>
<sequence length="383" mass="41953">MSLEIKTPMLPESVTSATVAVWHKSVGDSCCEGDVVVELETDKVMLEVTATTDGVMAQQMVPVGSEVTSDQVLALLSEGSVASVESTVSSLDPQEETVTDRPLAPSLVSESSQRDNDRISPSERRRQYEVGKPDTEVKTTQPRVQQADPDDVDYMRKPMSGLRKKIAQRLVEATQETAMLTTFNEVIMDPIISIRSAHQSAFQEKHGVKLGFMSFFVQAVAKALEDFPEINASIDGNDILYHSGKHIGIAVSTDRGLVVPVLRDVQDMSYAHVEQCIVKMAKTARAGKLTLDQMQGGTFTITNGGVFGSMLSTPILNMPQSAILGMHAIQKRAVVIDDAVVIRSMMYLALSYDHRLVDGQQSVQFLVRIKQILEDPDCLLLDL</sequence>
<evidence type="ECO:0000256" key="1">
    <source>
        <dbReference type="ARBA" id="ARBA00001938"/>
    </source>
</evidence>
<protein>
    <recommendedName>
        <fullName evidence="10">Dihydrolipoyllysine-residue succinyltransferase</fullName>
        <ecNumber evidence="10">2.3.1.61</ecNumber>
    </recommendedName>
</protein>